<dbReference type="EMBL" id="SIJK02000017">
    <property type="protein sequence ID" value="MBP1466290.1"/>
    <property type="molecule type" value="Genomic_DNA"/>
</dbReference>
<protein>
    <submittedName>
        <fullName evidence="2">GPW/gp25 family protein</fullName>
    </submittedName>
</protein>
<accession>A0ABS4DA23</accession>
<name>A0ABS4DA23_9CHLR</name>
<dbReference type="RefSeq" id="WP_135478290.1">
    <property type="nucleotide sequence ID" value="NZ_SIJK02000017.1"/>
</dbReference>
<evidence type="ECO:0000313" key="2">
    <source>
        <dbReference type="EMBL" id="MBP1466290.1"/>
    </source>
</evidence>
<dbReference type="Gene3D" id="3.10.450.40">
    <property type="match status" value="1"/>
</dbReference>
<keyword evidence="3" id="KW-1185">Reference proteome</keyword>
<evidence type="ECO:0000259" key="1">
    <source>
        <dbReference type="Pfam" id="PF04965"/>
    </source>
</evidence>
<evidence type="ECO:0000313" key="3">
    <source>
        <dbReference type="Proteomes" id="UP001193081"/>
    </source>
</evidence>
<organism evidence="2 3">
    <name type="scientific">Candidatus Chloroploca mongolica</name>
    <dbReference type="NCBI Taxonomy" id="2528176"/>
    <lineage>
        <taxon>Bacteria</taxon>
        <taxon>Bacillati</taxon>
        <taxon>Chloroflexota</taxon>
        <taxon>Chloroflexia</taxon>
        <taxon>Chloroflexales</taxon>
        <taxon>Chloroflexineae</taxon>
        <taxon>Oscillochloridaceae</taxon>
        <taxon>Candidatus Chloroploca</taxon>
    </lineage>
</organism>
<sequence length="144" mass="16203">MTAGSRYQAWRFVVPGMDVMDPSAGLQVNDQGGVAMVSGDASVRQAILLLLSTIPGERVMRPDYGCLLHRLVFSPNDETAAGLAIYYVRSALERWEPRIEIVHIDAQRHHLEPDRLLIILDYRVRATRQIEHLVVSIHLAGEDF</sequence>
<dbReference type="SUPFAM" id="SSF160719">
    <property type="entry name" value="gpW/gp25-like"/>
    <property type="match status" value="1"/>
</dbReference>
<dbReference type="Proteomes" id="UP001193081">
    <property type="component" value="Unassembled WGS sequence"/>
</dbReference>
<proteinExistence type="predicted"/>
<dbReference type="InterPro" id="IPR007048">
    <property type="entry name" value="IraD/Gp25-like"/>
</dbReference>
<gene>
    <name evidence="2" type="ORF">EYB53_011290</name>
</gene>
<reference evidence="2 3" key="1">
    <citation type="submission" date="2021-03" db="EMBL/GenBank/DDBJ databases">
        <authorList>
            <person name="Grouzdev D.S."/>
        </authorList>
    </citation>
    <scope>NUCLEOTIDE SEQUENCE [LARGE SCALE GENOMIC DNA]</scope>
    <source>
        <strain evidence="2 3">M50-1</strain>
    </source>
</reference>
<comment type="caution">
    <text evidence="2">The sequence shown here is derived from an EMBL/GenBank/DDBJ whole genome shotgun (WGS) entry which is preliminary data.</text>
</comment>
<feature type="domain" description="IraD/Gp25-like" evidence="1">
    <location>
        <begin position="38"/>
        <end position="128"/>
    </location>
</feature>
<dbReference type="Pfam" id="PF04965">
    <property type="entry name" value="GPW_gp25"/>
    <property type="match status" value="1"/>
</dbReference>